<dbReference type="Gene3D" id="3.10.560.10">
    <property type="entry name" value="Outer membrane lipoprotein wza domain like"/>
    <property type="match status" value="2"/>
</dbReference>
<dbReference type="InterPro" id="IPR003715">
    <property type="entry name" value="Poly_export_N"/>
</dbReference>
<evidence type="ECO:0000256" key="4">
    <source>
        <dbReference type="ARBA" id="ARBA00022452"/>
    </source>
</evidence>
<keyword evidence="7 15" id="KW-0732">Signal</keyword>
<evidence type="ECO:0000259" key="16">
    <source>
        <dbReference type="Pfam" id="PF02563"/>
    </source>
</evidence>
<dbReference type="PANTHER" id="PTHR33619">
    <property type="entry name" value="POLYSACCHARIDE EXPORT PROTEIN GFCE-RELATED"/>
    <property type="match status" value="1"/>
</dbReference>
<feature type="chain" id="PRO_5046858404" evidence="15">
    <location>
        <begin position="21"/>
        <end position="366"/>
    </location>
</feature>
<keyword evidence="19" id="KW-1185">Reference proteome</keyword>
<organism evidence="18 19">
    <name type="scientific">Neokomagataea anthophila</name>
    <dbReference type="NCBI Taxonomy" id="2826925"/>
    <lineage>
        <taxon>Bacteria</taxon>
        <taxon>Pseudomonadati</taxon>
        <taxon>Pseudomonadota</taxon>
        <taxon>Alphaproteobacteria</taxon>
        <taxon>Acetobacterales</taxon>
        <taxon>Acetobacteraceae</taxon>
        <taxon>Neokomagataea</taxon>
    </lineage>
</organism>
<evidence type="ECO:0000256" key="6">
    <source>
        <dbReference type="ARBA" id="ARBA00022692"/>
    </source>
</evidence>
<comment type="subcellular location">
    <subcellularLocation>
        <location evidence="1">Cell outer membrane</location>
        <topology evidence="1">Multi-pass membrane protein</topology>
    </subcellularLocation>
</comment>
<keyword evidence="11" id="KW-0472">Membrane</keyword>
<keyword evidence="5" id="KW-0762">Sugar transport</keyword>
<evidence type="ECO:0000256" key="5">
    <source>
        <dbReference type="ARBA" id="ARBA00022597"/>
    </source>
</evidence>
<evidence type="ECO:0000256" key="2">
    <source>
        <dbReference type="ARBA" id="ARBA00009450"/>
    </source>
</evidence>
<dbReference type="InterPro" id="IPR049712">
    <property type="entry name" value="Poly_export"/>
</dbReference>
<dbReference type="Gene3D" id="3.30.1950.10">
    <property type="entry name" value="wza like domain"/>
    <property type="match status" value="1"/>
</dbReference>
<sequence>MKRLKILASTMLPIALGACAFMPSAGPHASLLLDKTENSLPVVDVTEAISSQLWQETILTQKKALDDTLSTLKYSSVVPLKISTGDVLSLTLWVAAGQSDVVLGNVPQPRDMGHYTVSMDGTVNLPYVGKVYVRGMLPQKAEKIIAERFGKTELFPQPEATIQIAENKAQNIVVMGAVNAPTVLNWSEGGMDISEAIARAGGFRVFDPSRQGSDLSVNNILLIREGKSFQLPMKAALSQAIPLQAGDRIVLQHTPVVKALCLGAGWKSPTTVPFDELPTLSEVLSGAGDMNLNSAQGRAIFIFKNDTRVIYRINFDKPEGMRAAQTFPVNNKDMVYIPPSRSVTLQQVVNIIMSVGYPAAMGAALK</sequence>
<evidence type="ECO:0000256" key="14">
    <source>
        <dbReference type="ARBA" id="ARBA00023288"/>
    </source>
</evidence>
<evidence type="ECO:0000313" key="19">
    <source>
        <dbReference type="Proteomes" id="UP000677812"/>
    </source>
</evidence>
<keyword evidence="12" id="KW-0564">Palmitate</keyword>
<evidence type="ECO:0000256" key="12">
    <source>
        <dbReference type="ARBA" id="ARBA00023139"/>
    </source>
</evidence>
<feature type="signal peptide" evidence="15">
    <location>
        <begin position="1"/>
        <end position="20"/>
    </location>
</feature>
<evidence type="ECO:0000256" key="13">
    <source>
        <dbReference type="ARBA" id="ARBA00023237"/>
    </source>
</evidence>
<evidence type="ECO:0000259" key="17">
    <source>
        <dbReference type="Pfam" id="PF22461"/>
    </source>
</evidence>
<dbReference type="PANTHER" id="PTHR33619:SF3">
    <property type="entry name" value="POLYSACCHARIDE EXPORT PROTEIN GFCE-RELATED"/>
    <property type="match status" value="1"/>
</dbReference>
<evidence type="ECO:0000256" key="10">
    <source>
        <dbReference type="ARBA" id="ARBA00023114"/>
    </source>
</evidence>
<evidence type="ECO:0000256" key="15">
    <source>
        <dbReference type="SAM" id="SignalP"/>
    </source>
</evidence>
<accession>A0ABS5E7L2</accession>
<keyword evidence="3" id="KW-0813">Transport</keyword>
<dbReference type="PROSITE" id="PS51257">
    <property type="entry name" value="PROKAR_LIPOPROTEIN"/>
    <property type="match status" value="1"/>
</dbReference>
<dbReference type="InterPro" id="IPR054765">
    <property type="entry name" value="SLBB_dom"/>
</dbReference>
<evidence type="ECO:0000256" key="3">
    <source>
        <dbReference type="ARBA" id="ARBA00022448"/>
    </source>
</evidence>
<keyword evidence="4" id="KW-1134">Transmembrane beta strand</keyword>
<keyword evidence="9" id="KW-0406">Ion transport</keyword>
<evidence type="ECO:0000256" key="1">
    <source>
        <dbReference type="ARBA" id="ARBA00004571"/>
    </source>
</evidence>
<keyword evidence="8" id="KW-0625">Polysaccharide transport</keyword>
<dbReference type="RefSeq" id="WP_211681811.1">
    <property type="nucleotide sequence ID" value="NZ_JAGRQH010000004.1"/>
</dbReference>
<keyword evidence="10" id="KW-0626">Porin</keyword>
<evidence type="ECO:0000256" key="11">
    <source>
        <dbReference type="ARBA" id="ARBA00023136"/>
    </source>
</evidence>
<evidence type="ECO:0000256" key="8">
    <source>
        <dbReference type="ARBA" id="ARBA00023047"/>
    </source>
</evidence>
<dbReference type="Pfam" id="PF22461">
    <property type="entry name" value="SLBB_2"/>
    <property type="match status" value="1"/>
</dbReference>
<evidence type="ECO:0000313" key="18">
    <source>
        <dbReference type="EMBL" id="MBR0559893.1"/>
    </source>
</evidence>
<dbReference type="Proteomes" id="UP000677812">
    <property type="component" value="Unassembled WGS sequence"/>
</dbReference>
<name>A0ABS5E7L2_9PROT</name>
<gene>
    <name evidence="18" type="ORF">KB213_07500</name>
</gene>
<dbReference type="Pfam" id="PF02563">
    <property type="entry name" value="Poly_export"/>
    <property type="match status" value="1"/>
</dbReference>
<proteinExistence type="inferred from homology"/>
<keyword evidence="14" id="KW-0449">Lipoprotein</keyword>
<comment type="similarity">
    <text evidence="2">Belongs to the BexD/CtrA/VexA family.</text>
</comment>
<evidence type="ECO:0000256" key="7">
    <source>
        <dbReference type="ARBA" id="ARBA00022729"/>
    </source>
</evidence>
<feature type="domain" description="SLBB" evidence="17">
    <location>
        <begin position="170"/>
        <end position="249"/>
    </location>
</feature>
<reference evidence="18 19" key="1">
    <citation type="submission" date="2021-04" db="EMBL/GenBank/DDBJ databases">
        <title>The complete genome sequence of Neokomagataea sp. TBRC 2177.</title>
        <authorList>
            <person name="Charoenyingcharoen P."/>
            <person name="Yukphan P."/>
        </authorList>
    </citation>
    <scope>NUCLEOTIDE SEQUENCE [LARGE SCALE GENOMIC DNA]</scope>
    <source>
        <strain evidence="18 19">TBRC 2177</strain>
    </source>
</reference>
<keyword evidence="13" id="KW-0998">Cell outer membrane</keyword>
<feature type="domain" description="Polysaccharide export protein N-terminal" evidence="16">
    <location>
        <begin position="80"/>
        <end position="164"/>
    </location>
</feature>
<dbReference type="EMBL" id="JAGRQH010000004">
    <property type="protein sequence ID" value="MBR0559893.1"/>
    <property type="molecule type" value="Genomic_DNA"/>
</dbReference>
<evidence type="ECO:0000256" key="9">
    <source>
        <dbReference type="ARBA" id="ARBA00023065"/>
    </source>
</evidence>
<comment type="caution">
    <text evidence="18">The sequence shown here is derived from an EMBL/GenBank/DDBJ whole genome shotgun (WGS) entry which is preliminary data.</text>
</comment>
<keyword evidence="6" id="KW-0812">Transmembrane</keyword>
<protein>
    <submittedName>
        <fullName evidence="18">Polysaccharide biosynthesis/export family protein</fullName>
    </submittedName>
</protein>